<evidence type="ECO:0000256" key="1">
    <source>
        <dbReference type="SAM" id="SignalP"/>
    </source>
</evidence>
<evidence type="ECO:0000313" key="4">
    <source>
        <dbReference type="Proteomes" id="UP000261174"/>
    </source>
</evidence>
<dbReference type="EMBL" id="QTJV01000010">
    <property type="protein sequence ID" value="RFM32112.1"/>
    <property type="molecule type" value="Genomic_DNA"/>
</dbReference>
<feature type="domain" description="Xylose isomerase-like TIM barrel" evidence="2">
    <location>
        <begin position="44"/>
        <end position="281"/>
    </location>
</feature>
<dbReference type="Gene3D" id="3.20.20.150">
    <property type="entry name" value="Divalent-metal-dependent TIM barrel enzymes"/>
    <property type="match status" value="1"/>
</dbReference>
<keyword evidence="4" id="KW-1185">Reference proteome</keyword>
<evidence type="ECO:0000313" key="3">
    <source>
        <dbReference type="EMBL" id="RFM32112.1"/>
    </source>
</evidence>
<keyword evidence="3" id="KW-0413">Isomerase</keyword>
<dbReference type="GO" id="GO:0016853">
    <property type="term" value="F:isomerase activity"/>
    <property type="evidence" value="ECO:0007669"/>
    <property type="project" value="UniProtKB-KW"/>
</dbReference>
<evidence type="ECO:0000259" key="2">
    <source>
        <dbReference type="Pfam" id="PF01261"/>
    </source>
</evidence>
<feature type="chain" id="PRO_5017780621" evidence="1">
    <location>
        <begin position="26"/>
        <end position="289"/>
    </location>
</feature>
<sequence length="289" mass="32246">MERHMKNSPIRLLCLFLFICLQSVAQTRLPTLGVTTTYRNDSLLHAAGFDYIEGSVGKLLSPDIPEDSFQVFLNAEPKMKCTFNTCNGFIPAEIPIVGPRADEQKILTYVDKVMQRAQKAGVSMIVLGSGNARKLPEGWTPEKENPHFVSICRKIAETAARYKVVIAIENLNSTETNYINTLADANAIVNAVNHPNFKLTADIYHMLKENEPAANIEKAKKNLVHCHIAEREKRTAPGVAGDEVRPYIAALANIHYKGGISVESRWDPMDVQAAPAQKYLRQLILELYQ</sequence>
<dbReference type="SUPFAM" id="SSF51658">
    <property type="entry name" value="Xylose isomerase-like"/>
    <property type="match status" value="1"/>
</dbReference>
<reference evidence="3 4" key="1">
    <citation type="submission" date="2018-08" db="EMBL/GenBank/DDBJ databases">
        <title>Chitinophaga sp. K20C18050901, a novel bacterium isolated from forest soil.</title>
        <authorList>
            <person name="Wang C."/>
        </authorList>
    </citation>
    <scope>NUCLEOTIDE SEQUENCE [LARGE SCALE GENOMIC DNA]</scope>
    <source>
        <strain evidence="3 4">K20C18050901</strain>
    </source>
</reference>
<protein>
    <submittedName>
        <fullName evidence="3">Sugar phosphate isomerase/epimerase</fullName>
    </submittedName>
</protein>
<gene>
    <name evidence="3" type="ORF">DXN04_25340</name>
</gene>
<dbReference type="PANTHER" id="PTHR12110">
    <property type="entry name" value="HYDROXYPYRUVATE ISOMERASE"/>
    <property type="match status" value="1"/>
</dbReference>
<dbReference type="Proteomes" id="UP000261174">
    <property type="component" value="Unassembled WGS sequence"/>
</dbReference>
<organism evidence="3 4">
    <name type="scientific">Chitinophaga silvisoli</name>
    <dbReference type="NCBI Taxonomy" id="2291814"/>
    <lineage>
        <taxon>Bacteria</taxon>
        <taxon>Pseudomonadati</taxon>
        <taxon>Bacteroidota</taxon>
        <taxon>Chitinophagia</taxon>
        <taxon>Chitinophagales</taxon>
        <taxon>Chitinophagaceae</taxon>
        <taxon>Chitinophaga</taxon>
    </lineage>
</organism>
<proteinExistence type="predicted"/>
<accession>A0A3E1NVY8</accession>
<dbReference type="InterPro" id="IPR013022">
    <property type="entry name" value="Xyl_isomerase-like_TIM-brl"/>
</dbReference>
<name>A0A3E1NVY8_9BACT</name>
<keyword evidence="1" id="KW-0732">Signal</keyword>
<comment type="caution">
    <text evidence="3">The sequence shown here is derived from an EMBL/GenBank/DDBJ whole genome shotgun (WGS) entry which is preliminary data.</text>
</comment>
<dbReference type="InterPro" id="IPR050312">
    <property type="entry name" value="IolE/XylAMocC-like"/>
</dbReference>
<dbReference type="InterPro" id="IPR036237">
    <property type="entry name" value="Xyl_isomerase-like_sf"/>
</dbReference>
<feature type="signal peptide" evidence="1">
    <location>
        <begin position="1"/>
        <end position="25"/>
    </location>
</feature>
<dbReference type="Pfam" id="PF01261">
    <property type="entry name" value="AP_endonuc_2"/>
    <property type="match status" value="1"/>
</dbReference>
<dbReference type="AlphaFoldDB" id="A0A3E1NVY8"/>